<organism evidence="2 3">
    <name type="scientific">Candidatus Ozemobacter sibiricus</name>
    <dbReference type="NCBI Taxonomy" id="2268124"/>
    <lineage>
        <taxon>Bacteria</taxon>
        <taxon>Candidatus Ozemobacteria</taxon>
        <taxon>Candidatus Ozemobacterales</taxon>
        <taxon>Candidatus Ozemobacteraceae</taxon>
        <taxon>Candidatus Ozemobacter</taxon>
    </lineage>
</organism>
<gene>
    <name evidence="2" type="ORF">OZSIB_3061</name>
</gene>
<evidence type="ECO:0000313" key="3">
    <source>
        <dbReference type="Proteomes" id="UP000252355"/>
    </source>
</evidence>
<comment type="caution">
    <text evidence="2">The sequence shown here is derived from an EMBL/GenBank/DDBJ whole genome shotgun (WGS) entry which is preliminary data.</text>
</comment>
<reference evidence="2 3" key="1">
    <citation type="submission" date="2018-05" db="EMBL/GenBank/DDBJ databases">
        <title>A metagenomic window into the 2 km-deep terrestrial subsurface aquifer revealed taxonomically and functionally diverse microbial community comprising novel uncultured bacterial lineages.</title>
        <authorList>
            <person name="Kadnikov V.V."/>
            <person name="Mardanov A.V."/>
            <person name="Beletsky A.V."/>
            <person name="Banks D."/>
            <person name="Pimenov N.V."/>
            <person name="Frank Y.A."/>
            <person name="Karnachuk O.V."/>
            <person name="Ravin N.V."/>
        </authorList>
    </citation>
    <scope>NUCLEOTIDE SEQUENCE [LARGE SCALE GENOMIC DNA]</scope>
    <source>
        <strain evidence="2">BY5</strain>
    </source>
</reference>
<accession>A0A367ZGL5</accession>
<protein>
    <submittedName>
        <fullName evidence="2">Uncharacterized protein</fullName>
    </submittedName>
</protein>
<sequence>MPSWVNHRQNLLSRQSLVPLAWRAASKPPRRRCSQGTGCRGPGAMVERGAGARK</sequence>
<evidence type="ECO:0000256" key="1">
    <source>
        <dbReference type="SAM" id="MobiDB-lite"/>
    </source>
</evidence>
<proteinExistence type="predicted"/>
<feature type="region of interest" description="Disordered" evidence="1">
    <location>
        <begin position="28"/>
        <end position="54"/>
    </location>
</feature>
<dbReference type="AlphaFoldDB" id="A0A367ZGL5"/>
<dbReference type="EMBL" id="QOQW01000034">
    <property type="protein sequence ID" value="RCK77250.1"/>
    <property type="molecule type" value="Genomic_DNA"/>
</dbReference>
<dbReference type="Proteomes" id="UP000252355">
    <property type="component" value="Unassembled WGS sequence"/>
</dbReference>
<name>A0A367ZGL5_9BACT</name>
<evidence type="ECO:0000313" key="2">
    <source>
        <dbReference type="EMBL" id="RCK77250.1"/>
    </source>
</evidence>